<evidence type="ECO:0000313" key="5">
    <source>
        <dbReference type="Proteomes" id="UP000515159"/>
    </source>
</evidence>
<gene>
    <name evidence="6" type="primary">LOC117348812</name>
</gene>
<dbReference type="InterPro" id="IPR039752">
    <property type="entry name" value="F-box_only"/>
</dbReference>
<evidence type="ECO:0000256" key="1">
    <source>
        <dbReference type="ARBA" id="ARBA00022786"/>
    </source>
</evidence>
<evidence type="ECO:0000256" key="2">
    <source>
        <dbReference type="SAM" id="MobiDB-lite"/>
    </source>
</evidence>
<dbReference type="CDD" id="cd22167">
    <property type="entry name" value="F-box_FBXO2"/>
    <property type="match status" value="1"/>
</dbReference>
<keyword evidence="5" id="KW-1185">Reference proteome</keyword>
<evidence type="ECO:0000259" key="4">
    <source>
        <dbReference type="PROSITE" id="PS51114"/>
    </source>
</evidence>
<keyword evidence="1" id="KW-0833">Ubl conjugation pathway</keyword>
<dbReference type="Gene3D" id="2.60.120.260">
    <property type="entry name" value="Galactose-binding domain-like"/>
    <property type="match status" value="1"/>
</dbReference>
<dbReference type="InterPro" id="IPR001810">
    <property type="entry name" value="F-box_dom"/>
</dbReference>
<dbReference type="Gene3D" id="1.20.1280.50">
    <property type="match status" value="1"/>
</dbReference>
<dbReference type="SMART" id="SM00256">
    <property type="entry name" value="FBOX"/>
    <property type="match status" value="1"/>
</dbReference>
<reference evidence="6" key="1">
    <citation type="submission" date="2025-08" db="UniProtKB">
        <authorList>
            <consortium name="RefSeq"/>
        </authorList>
    </citation>
    <scope>IDENTIFICATION</scope>
</reference>
<protein>
    <submittedName>
        <fullName evidence="6">F-box only protein 2-like isoform X1</fullName>
    </submittedName>
</protein>
<dbReference type="PANTHER" id="PTHR12125:SF11">
    <property type="entry name" value="F-BOX ONLY PROTEIN 2"/>
    <property type="match status" value="1"/>
</dbReference>
<dbReference type="SUPFAM" id="SSF81383">
    <property type="entry name" value="F-box domain"/>
    <property type="match status" value="1"/>
</dbReference>
<feature type="domain" description="FBA" evidence="4">
    <location>
        <begin position="100"/>
        <end position="281"/>
    </location>
</feature>
<dbReference type="GO" id="GO:0019005">
    <property type="term" value="C:SCF ubiquitin ligase complex"/>
    <property type="evidence" value="ECO:0007669"/>
    <property type="project" value="TreeGrafter"/>
</dbReference>
<dbReference type="InterPro" id="IPR008979">
    <property type="entry name" value="Galactose-bd-like_sf"/>
</dbReference>
<evidence type="ECO:0000259" key="3">
    <source>
        <dbReference type="PROSITE" id="PS50181"/>
    </source>
</evidence>
<dbReference type="FunCoup" id="A0A6P8P118">
    <property type="interactions" value="710"/>
</dbReference>
<name>A0A6P8P118_GEOSA</name>
<dbReference type="GO" id="GO:0061630">
    <property type="term" value="F:ubiquitin protein ligase activity"/>
    <property type="evidence" value="ECO:0007669"/>
    <property type="project" value="TreeGrafter"/>
</dbReference>
<feature type="region of interest" description="Disordered" evidence="2">
    <location>
        <begin position="1"/>
        <end position="21"/>
    </location>
</feature>
<dbReference type="GO" id="GO:0005737">
    <property type="term" value="C:cytoplasm"/>
    <property type="evidence" value="ECO:0007669"/>
    <property type="project" value="TreeGrafter"/>
</dbReference>
<evidence type="ECO:0000313" key="6">
    <source>
        <dbReference type="RefSeq" id="XP_033777204.1"/>
    </source>
</evidence>
<dbReference type="InParanoid" id="A0A6P8P118"/>
<dbReference type="GO" id="GO:0036503">
    <property type="term" value="P:ERAD pathway"/>
    <property type="evidence" value="ECO:0007669"/>
    <property type="project" value="TreeGrafter"/>
</dbReference>
<proteinExistence type="predicted"/>
<dbReference type="KEGG" id="gsh:117348812"/>
<accession>A0A6P8P118</accession>
<dbReference type="GO" id="GO:0006516">
    <property type="term" value="P:glycoprotein catabolic process"/>
    <property type="evidence" value="ECO:0007669"/>
    <property type="project" value="TreeGrafter"/>
</dbReference>
<dbReference type="InterPro" id="IPR007397">
    <property type="entry name" value="F-box-assoc_dom"/>
</dbReference>
<dbReference type="AlphaFoldDB" id="A0A6P8P118"/>
<dbReference type="FunFam" id="1.20.1280.50:FF:000002">
    <property type="entry name" value="F-box only protein 44"/>
    <property type="match status" value="1"/>
</dbReference>
<dbReference type="PROSITE" id="PS50181">
    <property type="entry name" value="FBOX"/>
    <property type="match status" value="1"/>
</dbReference>
<dbReference type="RefSeq" id="XP_033777204.1">
    <property type="nucleotide sequence ID" value="XM_033921313.1"/>
</dbReference>
<dbReference type="SUPFAM" id="SSF49785">
    <property type="entry name" value="Galactose-binding domain-like"/>
    <property type="match status" value="1"/>
</dbReference>
<dbReference type="PROSITE" id="PS51114">
    <property type="entry name" value="FBA"/>
    <property type="match status" value="1"/>
</dbReference>
<dbReference type="InterPro" id="IPR036047">
    <property type="entry name" value="F-box-like_dom_sf"/>
</dbReference>
<dbReference type="SMART" id="SM01198">
    <property type="entry name" value="FBA"/>
    <property type="match status" value="1"/>
</dbReference>
<dbReference type="Pfam" id="PF00646">
    <property type="entry name" value="F-box"/>
    <property type="match status" value="1"/>
</dbReference>
<dbReference type="PANTHER" id="PTHR12125">
    <property type="entry name" value="F-BOX ONLY PROTEIN 6-LIKE PROTEIN"/>
    <property type="match status" value="1"/>
</dbReference>
<feature type="domain" description="F-box" evidence="3">
    <location>
        <begin position="32"/>
        <end position="79"/>
    </location>
</feature>
<sequence length="281" mass="32420">MIHARGGNRKEKMTPNNNRTIKRTNKKRIVLSGSMEVLSEAILTQILAFLPAEELVLVCRLVCRQWKDIVDAPTVWILKCQEEGFSGTEERTEEDNWQTFFFLNKKKRNLIKNSCGEEGFDFWEDMENGGDGWKIEDLPGDCGNDFPSEGIQKCFVTSYGWCNKSQVIDLLYEGYWADLMDTTQPDIVVTDWYAPRSDSGCLYELFVQLLSENRDVLTEYKSETITIPQFNDANWNQISHTFSGYGPGVRFVRFQHGGQDTMYWKGWFGVRVTHSTVTIQP</sequence>
<dbReference type="Pfam" id="PF04300">
    <property type="entry name" value="FBA"/>
    <property type="match status" value="1"/>
</dbReference>
<dbReference type="GeneID" id="117348812"/>
<dbReference type="GO" id="GO:0031146">
    <property type="term" value="P:SCF-dependent proteasomal ubiquitin-dependent protein catabolic process"/>
    <property type="evidence" value="ECO:0007669"/>
    <property type="project" value="TreeGrafter"/>
</dbReference>
<dbReference type="FunFam" id="2.60.120.260:FF:000012">
    <property type="entry name" value="F-box only protein 2"/>
    <property type="match status" value="1"/>
</dbReference>
<dbReference type="Proteomes" id="UP000515159">
    <property type="component" value="Chromosome 15"/>
</dbReference>
<dbReference type="OrthoDB" id="1107553at2759"/>
<organism evidence="5 6">
    <name type="scientific">Geotrypetes seraphini</name>
    <name type="common">Gaboon caecilian</name>
    <name type="synonym">Caecilia seraphini</name>
    <dbReference type="NCBI Taxonomy" id="260995"/>
    <lineage>
        <taxon>Eukaryota</taxon>
        <taxon>Metazoa</taxon>
        <taxon>Chordata</taxon>
        <taxon>Craniata</taxon>
        <taxon>Vertebrata</taxon>
        <taxon>Euteleostomi</taxon>
        <taxon>Amphibia</taxon>
        <taxon>Gymnophiona</taxon>
        <taxon>Geotrypetes</taxon>
    </lineage>
</organism>